<protein>
    <submittedName>
        <fullName evidence="1">Uncharacterized protein</fullName>
    </submittedName>
</protein>
<keyword evidence="2" id="KW-1185">Reference proteome</keyword>
<dbReference type="KEGG" id="lpv:HYN51_04485"/>
<gene>
    <name evidence="1" type="ORF">HYN51_04485</name>
</gene>
<proteinExistence type="predicted"/>
<organism evidence="1 2">
    <name type="scientific">Limnobaculum parvum</name>
    <dbReference type="NCBI Taxonomy" id="2172103"/>
    <lineage>
        <taxon>Bacteria</taxon>
        <taxon>Pseudomonadati</taxon>
        <taxon>Pseudomonadota</taxon>
        <taxon>Gammaproteobacteria</taxon>
        <taxon>Enterobacterales</taxon>
        <taxon>Budviciaceae</taxon>
        <taxon>Limnobaculum</taxon>
    </lineage>
</organism>
<sequence>MTNDEMMALETLKKERKNKNIELLMHSSISYIEYPLNQTMVIPTSDGKICFYPTSNKIQHRGRVFEGNAEDLIRYVMEINQRA</sequence>
<dbReference type="EMBL" id="CP029185">
    <property type="protein sequence ID" value="AWH87880.1"/>
    <property type="molecule type" value="Genomic_DNA"/>
</dbReference>
<dbReference type="RefSeq" id="WP_108899962.1">
    <property type="nucleotide sequence ID" value="NZ_CP029185.2"/>
</dbReference>
<evidence type="ECO:0000313" key="2">
    <source>
        <dbReference type="Proteomes" id="UP000244908"/>
    </source>
</evidence>
<accession>A0A2Y9TWF9</accession>
<name>A0A2Y9TWF9_9GAMM</name>
<dbReference type="OrthoDB" id="6638294at2"/>
<reference evidence="1 2" key="1">
    <citation type="journal article" date="2019" name="Int. J. Syst. Evol. Microbiol.">
        <title>Limnobaculum parvum gen. nov., sp. nov., isolated from a freshwater lake.</title>
        <authorList>
            <person name="Baek C."/>
            <person name="Shin S.K."/>
            <person name="Yi H."/>
        </authorList>
    </citation>
    <scope>NUCLEOTIDE SEQUENCE [LARGE SCALE GENOMIC DNA]</scope>
    <source>
        <strain evidence="1 2">HYN0051</strain>
    </source>
</reference>
<dbReference type="Proteomes" id="UP000244908">
    <property type="component" value="Chromosome"/>
</dbReference>
<evidence type="ECO:0000313" key="1">
    <source>
        <dbReference type="EMBL" id="AWH87880.1"/>
    </source>
</evidence>
<dbReference type="AlphaFoldDB" id="A0A2Y9TWF9"/>